<name>A0A1H6R3H7_9BACT</name>
<keyword evidence="2" id="KW-1185">Reference proteome</keyword>
<organism evidence="1 2">
    <name type="scientific">Dyadobacter koreensis</name>
    <dbReference type="NCBI Taxonomy" id="408657"/>
    <lineage>
        <taxon>Bacteria</taxon>
        <taxon>Pseudomonadati</taxon>
        <taxon>Bacteroidota</taxon>
        <taxon>Cytophagia</taxon>
        <taxon>Cytophagales</taxon>
        <taxon>Spirosomataceae</taxon>
        <taxon>Dyadobacter</taxon>
    </lineage>
</organism>
<accession>A0A1H6R3H7</accession>
<sequence length="53" mass="6229">MKEIEGLSPFELARLRQKRVEHSTRDKARLLVKVVEIEELLNLMGKKIEVKNI</sequence>
<dbReference type="RefSeq" id="WP_177196954.1">
    <property type="nucleotide sequence ID" value="NZ_FNXY01000001.1"/>
</dbReference>
<dbReference type="Proteomes" id="UP000199532">
    <property type="component" value="Unassembled WGS sequence"/>
</dbReference>
<gene>
    <name evidence="1" type="ORF">SAMN04487995_0886</name>
</gene>
<evidence type="ECO:0000313" key="2">
    <source>
        <dbReference type="Proteomes" id="UP000199532"/>
    </source>
</evidence>
<dbReference type="EMBL" id="FNXY01000001">
    <property type="protein sequence ID" value="SEI45732.1"/>
    <property type="molecule type" value="Genomic_DNA"/>
</dbReference>
<evidence type="ECO:0000313" key="1">
    <source>
        <dbReference type="EMBL" id="SEI45732.1"/>
    </source>
</evidence>
<dbReference type="AlphaFoldDB" id="A0A1H6R3H7"/>
<dbReference type="STRING" id="408657.SAMN04487995_0886"/>
<reference evidence="1 2" key="1">
    <citation type="submission" date="2016-10" db="EMBL/GenBank/DDBJ databases">
        <authorList>
            <person name="de Groot N.N."/>
        </authorList>
    </citation>
    <scope>NUCLEOTIDE SEQUENCE [LARGE SCALE GENOMIC DNA]</scope>
    <source>
        <strain evidence="1 2">DSM 19938</strain>
    </source>
</reference>
<protein>
    <submittedName>
        <fullName evidence="1">Uncharacterized protein</fullName>
    </submittedName>
</protein>
<proteinExistence type="predicted"/>